<evidence type="ECO:0000313" key="1">
    <source>
        <dbReference type="EMBL" id="KAK4712880.1"/>
    </source>
</evidence>
<sequence>MVISFFLFFTYDFAYIICYRSIKNCILTLVVVGINLTPSPVLTYVYKIF</sequence>
<protein>
    <submittedName>
        <fullName evidence="1">Uncharacterized protein</fullName>
    </submittedName>
</protein>
<keyword evidence="2" id="KW-1185">Reference proteome</keyword>
<proteinExistence type="predicted"/>
<organism evidence="1 2">
    <name type="scientific">Solanum pinnatisectum</name>
    <name type="common">tansyleaf nightshade</name>
    <dbReference type="NCBI Taxonomy" id="50273"/>
    <lineage>
        <taxon>Eukaryota</taxon>
        <taxon>Viridiplantae</taxon>
        <taxon>Streptophyta</taxon>
        <taxon>Embryophyta</taxon>
        <taxon>Tracheophyta</taxon>
        <taxon>Spermatophyta</taxon>
        <taxon>Magnoliopsida</taxon>
        <taxon>eudicotyledons</taxon>
        <taxon>Gunneridae</taxon>
        <taxon>Pentapetalae</taxon>
        <taxon>asterids</taxon>
        <taxon>lamiids</taxon>
        <taxon>Solanales</taxon>
        <taxon>Solanaceae</taxon>
        <taxon>Solanoideae</taxon>
        <taxon>Solaneae</taxon>
        <taxon>Solanum</taxon>
    </lineage>
</organism>
<dbReference type="Proteomes" id="UP001311915">
    <property type="component" value="Unassembled WGS sequence"/>
</dbReference>
<reference evidence="1 2" key="1">
    <citation type="submission" date="2023-10" db="EMBL/GenBank/DDBJ databases">
        <title>Genome-Wide Identification Analysis in wild type Solanum Pinnatisectum Reveals Some Genes Defensing Phytophthora Infestans.</title>
        <authorList>
            <person name="Sun C."/>
        </authorList>
    </citation>
    <scope>NUCLEOTIDE SEQUENCE [LARGE SCALE GENOMIC DNA]</scope>
    <source>
        <strain evidence="1">LQN</strain>
        <tissue evidence="1">Leaf</tissue>
    </source>
</reference>
<comment type="caution">
    <text evidence="1">The sequence shown here is derived from an EMBL/GenBank/DDBJ whole genome shotgun (WGS) entry which is preliminary data.</text>
</comment>
<evidence type="ECO:0000313" key="2">
    <source>
        <dbReference type="Proteomes" id="UP001311915"/>
    </source>
</evidence>
<gene>
    <name evidence="1" type="ORF">R3W88_018787</name>
</gene>
<accession>A0AAV9KKF5</accession>
<name>A0AAV9KKF5_9SOLN</name>
<dbReference type="AlphaFoldDB" id="A0AAV9KKF5"/>
<dbReference type="EMBL" id="JAWPEI010000010">
    <property type="protein sequence ID" value="KAK4712880.1"/>
    <property type="molecule type" value="Genomic_DNA"/>
</dbReference>